<keyword evidence="2" id="KW-1185">Reference proteome</keyword>
<proteinExistence type="predicted"/>
<accession>A0ABW6A5E4</accession>
<protein>
    <submittedName>
        <fullName evidence="1">Ectonucleotide pyrophosphatase/phosphodiesterase</fullName>
    </submittedName>
</protein>
<dbReference type="CDD" id="cd16018">
    <property type="entry name" value="Enpp"/>
    <property type="match status" value="1"/>
</dbReference>
<dbReference type="Gene3D" id="3.40.720.10">
    <property type="entry name" value="Alkaline Phosphatase, subunit A"/>
    <property type="match status" value="1"/>
</dbReference>
<dbReference type="PANTHER" id="PTHR10151:SF120">
    <property type="entry name" value="BIS(5'-ADENOSYL)-TRIPHOSPHATASE"/>
    <property type="match status" value="1"/>
</dbReference>
<dbReference type="PANTHER" id="PTHR10151">
    <property type="entry name" value="ECTONUCLEOTIDE PYROPHOSPHATASE/PHOSPHODIESTERASE"/>
    <property type="match status" value="1"/>
</dbReference>
<evidence type="ECO:0000313" key="1">
    <source>
        <dbReference type="EMBL" id="MFD2919473.1"/>
    </source>
</evidence>
<dbReference type="Pfam" id="PF01663">
    <property type="entry name" value="Phosphodiest"/>
    <property type="match status" value="1"/>
</dbReference>
<dbReference type="EMBL" id="JBHUOZ010000001">
    <property type="protein sequence ID" value="MFD2919473.1"/>
    <property type="molecule type" value="Genomic_DNA"/>
</dbReference>
<evidence type="ECO:0000313" key="2">
    <source>
        <dbReference type="Proteomes" id="UP001597511"/>
    </source>
</evidence>
<gene>
    <name evidence="1" type="ORF">ACFS6H_07145</name>
</gene>
<dbReference type="InterPro" id="IPR017850">
    <property type="entry name" value="Alkaline_phosphatase_core_sf"/>
</dbReference>
<dbReference type="Proteomes" id="UP001597511">
    <property type="component" value="Unassembled WGS sequence"/>
</dbReference>
<sequence>MRTLITGLALLILSVSYGQQTVDTTEQIVAGRRNAKEQQNKPYVILISVDGLRNDMAASYGATNILRLSGQGIRAKFMRPSYPSLTFPNHYTIVTGLYPAHHGLINNTFFDPAKNQMYTMSNKARVGDSSWYGGTPLWVLSEQQQLLSASFYWVGSEANIQGKRPTYYYNYNDKISMDDRIAAVKKWLQLPEDRRPHLITFYFPQVDHELHSFGVGSEEAKHAVQFVDESIGKLVAEVDKLGLPVNYIIVSDHGMTNVDKDKVIKMPKAVDTTQFFVPFGSTSLHLYGKQVSKKTIKSTYKALKKEAQHYTPYMLCKTPKVWHFKKKDDRYNRAGDIVLVPNPPYYFNIGTRPSTNKGYHGFDNRLTDMRASFFAWGPAFKNNVEIEGFENVNVYPLVAEILGLSYDFKIDGKLKVLKPVLK</sequence>
<dbReference type="InterPro" id="IPR002591">
    <property type="entry name" value="Phosphodiest/P_Trfase"/>
</dbReference>
<reference evidence="2" key="1">
    <citation type="journal article" date="2019" name="Int. J. Syst. Evol. Microbiol.">
        <title>The Global Catalogue of Microorganisms (GCM) 10K type strain sequencing project: providing services to taxonomists for standard genome sequencing and annotation.</title>
        <authorList>
            <consortium name="The Broad Institute Genomics Platform"/>
            <consortium name="The Broad Institute Genome Sequencing Center for Infectious Disease"/>
            <person name="Wu L."/>
            <person name="Ma J."/>
        </authorList>
    </citation>
    <scope>NUCLEOTIDE SEQUENCE [LARGE SCALE GENOMIC DNA]</scope>
    <source>
        <strain evidence="2">KCTC 23299</strain>
    </source>
</reference>
<dbReference type="RefSeq" id="WP_386096694.1">
    <property type="nucleotide sequence ID" value="NZ_JBHUOZ010000001.1"/>
</dbReference>
<comment type="caution">
    <text evidence="1">The sequence shown here is derived from an EMBL/GenBank/DDBJ whole genome shotgun (WGS) entry which is preliminary data.</text>
</comment>
<dbReference type="Gene3D" id="3.30.1360.180">
    <property type="match status" value="1"/>
</dbReference>
<name>A0ABW6A5E4_9BACT</name>
<dbReference type="SUPFAM" id="SSF53649">
    <property type="entry name" value="Alkaline phosphatase-like"/>
    <property type="match status" value="1"/>
</dbReference>
<organism evidence="1 2">
    <name type="scientific">Terrimonas rubra</name>
    <dbReference type="NCBI Taxonomy" id="1035890"/>
    <lineage>
        <taxon>Bacteria</taxon>
        <taxon>Pseudomonadati</taxon>
        <taxon>Bacteroidota</taxon>
        <taxon>Chitinophagia</taxon>
        <taxon>Chitinophagales</taxon>
        <taxon>Chitinophagaceae</taxon>
        <taxon>Terrimonas</taxon>
    </lineage>
</organism>